<sequence>MDKKSQESMLQESVLFVGDVMRDIIVKPDGDLRIGSDRAAKIAMKHGGSAANQAVWLAATGQRVKLVARIGETGAQQLEQRFKEKNIETVFTVDEGHETGMLVAIIGQDGERSFYTDRGANLALNIGDIPKDILDNVGLVMLSGYSFFAKGPREVVAQIMAWAKDKKIPVAIDPASAGFIKDAGVKQFLGWIKGATLLLLNLEEAELLSGEKTLARQLVVLSELFDLVVIKQGAKGASALDEKGMMIEVDAPDVKTVDSTGAGDAFAAGFIRAYLGEKSLINCLEAGVANGSMAVTQMGSQPE</sequence>
<evidence type="ECO:0000259" key="3">
    <source>
        <dbReference type="Pfam" id="PF00294"/>
    </source>
</evidence>
<dbReference type="InterPro" id="IPR002173">
    <property type="entry name" value="Carboh/pur_kinase_PfkB_CS"/>
</dbReference>
<protein>
    <recommendedName>
        <fullName evidence="3">Carbohydrate kinase PfkB domain-containing protein</fullName>
    </recommendedName>
</protein>
<dbReference type="SUPFAM" id="SSF53613">
    <property type="entry name" value="Ribokinase-like"/>
    <property type="match status" value="1"/>
</dbReference>
<accession>A0A3B0TIP4</accession>
<name>A0A3B0TIP4_9ZZZZ</name>
<reference evidence="4" key="1">
    <citation type="submission" date="2018-06" db="EMBL/GenBank/DDBJ databases">
        <authorList>
            <person name="Zhirakovskaya E."/>
        </authorList>
    </citation>
    <scope>NUCLEOTIDE SEQUENCE</scope>
</reference>
<keyword evidence="1" id="KW-0808">Transferase</keyword>
<dbReference type="Gene3D" id="3.40.1190.20">
    <property type="match status" value="1"/>
</dbReference>
<dbReference type="AlphaFoldDB" id="A0A3B0TIP4"/>
<gene>
    <name evidence="4" type="ORF">MNBD_ALPHA11-1217</name>
</gene>
<evidence type="ECO:0000256" key="1">
    <source>
        <dbReference type="ARBA" id="ARBA00022679"/>
    </source>
</evidence>
<dbReference type="GO" id="GO:0016301">
    <property type="term" value="F:kinase activity"/>
    <property type="evidence" value="ECO:0007669"/>
    <property type="project" value="UniProtKB-KW"/>
</dbReference>
<feature type="domain" description="Carbohydrate kinase PfkB" evidence="3">
    <location>
        <begin position="12"/>
        <end position="301"/>
    </location>
</feature>
<dbReference type="InterPro" id="IPR029056">
    <property type="entry name" value="Ribokinase-like"/>
</dbReference>
<dbReference type="PROSITE" id="PS00584">
    <property type="entry name" value="PFKB_KINASES_2"/>
    <property type="match status" value="1"/>
</dbReference>
<dbReference type="PROSITE" id="PS00583">
    <property type="entry name" value="PFKB_KINASES_1"/>
    <property type="match status" value="1"/>
</dbReference>
<proteinExistence type="predicted"/>
<dbReference type="EMBL" id="UOEQ01000177">
    <property type="protein sequence ID" value="VAW18545.1"/>
    <property type="molecule type" value="Genomic_DNA"/>
</dbReference>
<keyword evidence="2" id="KW-0418">Kinase</keyword>
<evidence type="ECO:0000256" key="2">
    <source>
        <dbReference type="ARBA" id="ARBA00022777"/>
    </source>
</evidence>
<dbReference type="Pfam" id="PF00294">
    <property type="entry name" value="PfkB"/>
    <property type="match status" value="1"/>
</dbReference>
<dbReference type="PANTHER" id="PTHR10584:SF167">
    <property type="entry name" value="PFKB DOMAIN PROTEIN"/>
    <property type="match status" value="1"/>
</dbReference>
<dbReference type="PANTHER" id="PTHR10584">
    <property type="entry name" value="SUGAR KINASE"/>
    <property type="match status" value="1"/>
</dbReference>
<organism evidence="4">
    <name type="scientific">hydrothermal vent metagenome</name>
    <dbReference type="NCBI Taxonomy" id="652676"/>
    <lineage>
        <taxon>unclassified sequences</taxon>
        <taxon>metagenomes</taxon>
        <taxon>ecological metagenomes</taxon>
    </lineage>
</organism>
<evidence type="ECO:0000313" key="4">
    <source>
        <dbReference type="EMBL" id="VAW18545.1"/>
    </source>
</evidence>
<dbReference type="InterPro" id="IPR011611">
    <property type="entry name" value="PfkB_dom"/>
</dbReference>